<dbReference type="InterPro" id="IPR037069">
    <property type="entry name" value="AcylCoA_DH/ox_N_sf"/>
</dbReference>
<dbReference type="Proteomes" id="UP001239397">
    <property type="component" value="Chromosome"/>
</dbReference>
<dbReference type="GO" id="GO:0016627">
    <property type="term" value="F:oxidoreductase activity, acting on the CH-CH group of donors"/>
    <property type="evidence" value="ECO:0007669"/>
    <property type="project" value="InterPro"/>
</dbReference>
<dbReference type="GO" id="GO:0050660">
    <property type="term" value="F:flavin adenine dinucleotide binding"/>
    <property type="evidence" value="ECO:0007669"/>
    <property type="project" value="InterPro"/>
</dbReference>
<evidence type="ECO:0008006" key="3">
    <source>
        <dbReference type="Google" id="ProtNLM"/>
    </source>
</evidence>
<sequence>MIEWSETDLLVRDSIREFVDKEIRPCLDALESGALPPYDIIRKLFKAFGLDALARESVSRVCLSRVLHRRRWAGRRRWRWSRSASWPG</sequence>
<dbReference type="AlphaFoldDB" id="A0A9Y2JUG6"/>
<name>A0A9Y2JUG6_9PSEU</name>
<dbReference type="RefSeq" id="WP_285999584.1">
    <property type="nucleotide sequence ID" value="NZ_CP127295.1"/>
</dbReference>
<gene>
    <name evidence="1" type="ORF">QRX60_04765</name>
</gene>
<reference evidence="1 2" key="1">
    <citation type="submission" date="2023-06" db="EMBL/GenBank/DDBJ databases">
        <authorList>
            <person name="Oyuntsetseg B."/>
            <person name="Kim S.B."/>
        </authorList>
    </citation>
    <scope>NUCLEOTIDE SEQUENCE [LARGE SCALE GENOMIC DNA]</scope>
    <source>
        <strain evidence="1 2">4-36</strain>
    </source>
</reference>
<proteinExistence type="predicted"/>
<dbReference type="KEGG" id="amog:QRX60_04765"/>
<keyword evidence="2" id="KW-1185">Reference proteome</keyword>
<protein>
    <recommendedName>
        <fullName evidence="3">Acyl-CoA dehydrogenase/oxidase N-terminal domain-containing protein</fullName>
    </recommendedName>
</protein>
<accession>A0A9Y2JUG6</accession>
<evidence type="ECO:0000313" key="1">
    <source>
        <dbReference type="EMBL" id="WIY03184.1"/>
    </source>
</evidence>
<organism evidence="1 2">
    <name type="scientific">Amycolatopsis mongoliensis</name>
    <dbReference type="NCBI Taxonomy" id="715475"/>
    <lineage>
        <taxon>Bacteria</taxon>
        <taxon>Bacillati</taxon>
        <taxon>Actinomycetota</taxon>
        <taxon>Actinomycetes</taxon>
        <taxon>Pseudonocardiales</taxon>
        <taxon>Pseudonocardiaceae</taxon>
        <taxon>Amycolatopsis</taxon>
    </lineage>
</organism>
<evidence type="ECO:0000313" key="2">
    <source>
        <dbReference type="Proteomes" id="UP001239397"/>
    </source>
</evidence>
<dbReference type="EMBL" id="CP127295">
    <property type="protein sequence ID" value="WIY03184.1"/>
    <property type="molecule type" value="Genomic_DNA"/>
</dbReference>
<dbReference type="Gene3D" id="1.10.540.10">
    <property type="entry name" value="Acyl-CoA dehydrogenase/oxidase, N-terminal domain"/>
    <property type="match status" value="1"/>
</dbReference>